<dbReference type="EMBL" id="LR134356">
    <property type="protein sequence ID" value="VEG56455.1"/>
    <property type="molecule type" value="Genomic_DNA"/>
</dbReference>
<accession>A0A3S4SMR3</accession>
<sequence>MAVDNLVESALQVTPGLRVSEGHALPAVWADLLRRLGRNAEAAARYRLAIARVQNTQTLPLRAFVQNHVRERDLHLLRRGGKTRRDTGFEAIEELRRARIHGPVVQRHQQRRED</sequence>
<evidence type="ECO:0000313" key="2">
    <source>
        <dbReference type="Proteomes" id="UP000279306"/>
    </source>
</evidence>
<dbReference type="STRING" id="1791.GCA_001049355_01920"/>
<organism evidence="1 2">
    <name type="scientific">Mycolicibacterium aurum</name>
    <name type="common">Mycobacterium aurum</name>
    <dbReference type="NCBI Taxonomy" id="1791"/>
    <lineage>
        <taxon>Bacteria</taxon>
        <taxon>Bacillati</taxon>
        <taxon>Actinomycetota</taxon>
        <taxon>Actinomycetes</taxon>
        <taxon>Mycobacteriales</taxon>
        <taxon>Mycobacteriaceae</taxon>
        <taxon>Mycolicibacterium</taxon>
    </lineage>
</organism>
<reference evidence="1 2" key="1">
    <citation type="submission" date="2018-12" db="EMBL/GenBank/DDBJ databases">
        <authorList>
            <consortium name="Pathogen Informatics"/>
        </authorList>
    </citation>
    <scope>NUCLEOTIDE SEQUENCE [LARGE SCALE GENOMIC DNA]</scope>
    <source>
        <strain evidence="1 2">NCTC10437</strain>
    </source>
</reference>
<dbReference type="Proteomes" id="UP000279306">
    <property type="component" value="Chromosome"/>
</dbReference>
<dbReference type="AlphaFoldDB" id="A0A3S4SMR3"/>
<dbReference type="KEGG" id="mauu:NCTC10437_03528"/>
<name>A0A3S4SMR3_MYCAU</name>
<proteinExistence type="predicted"/>
<gene>
    <name evidence="1" type="ORF">NCTC10437_03528</name>
</gene>
<evidence type="ECO:0000313" key="1">
    <source>
        <dbReference type="EMBL" id="VEG56455.1"/>
    </source>
</evidence>
<keyword evidence="2" id="KW-1185">Reference proteome</keyword>
<protein>
    <submittedName>
        <fullName evidence="1">Uncharacterized protein</fullName>
    </submittedName>
</protein>